<keyword evidence="5" id="KW-1185">Reference proteome</keyword>
<reference evidence="4 5" key="1">
    <citation type="submission" date="2020-08" db="EMBL/GenBank/DDBJ databases">
        <title>Genomic Encyclopedia of Type Strains, Phase IV (KMG-V): Genome sequencing to study the core and pangenomes of soil and plant-associated prokaryotes.</title>
        <authorList>
            <person name="Whitman W."/>
        </authorList>
    </citation>
    <scope>NUCLEOTIDE SEQUENCE [LARGE SCALE GENOMIC DNA]</scope>
    <source>
        <strain evidence="2 5">SEMIA 444</strain>
        <strain evidence="1 4">SEMIA 448</strain>
        <strain evidence="3 6">SEMIA 452</strain>
    </source>
</reference>
<evidence type="ECO:0000313" key="5">
    <source>
        <dbReference type="Proteomes" id="UP000524535"/>
    </source>
</evidence>
<evidence type="ECO:0000313" key="3">
    <source>
        <dbReference type="EMBL" id="MBB4445653.1"/>
    </source>
</evidence>
<dbReference type="Proteomes" id="UP000524535">
    <property type="component" value="Unassembled WGS sequence"/>
</dbReference>
<gene>
    <name evidence="2" type="ORF">GGE31_001436</name>
    <name evidence="1" type="ORF">GGE33_000349</name>
    <name evidence="3" type="ORF">GGE35_001435</name>
</gene>
<dbReference type="Proteomes" id="UP000520770">
    <property type="component" value="Unassembled WGS sequence"/>
</dbReference>
<protein>
    <submittedName>
        <fullName evidence="1">Uncharacterized protein</fullName>
    </submittedName>
</protein>
<evidence type="ECO:0000313" key="6">
    <source>
        <dbReference type="Proteomes" id="UP000576087"/>
    </source>
</evidence>
<evidence type="ECO:0000313" key="4">
    <source>
        <dbReference type="Proteomes" id="UP000520770"/>
    </source>
</evidence>
<dbReference type="EMBL" id="JACIHM010000001">
    <property type="protein sequence ID" value="MBB4445653.1"/>
    <property type="molecule type" value="Genomic_DNA"/>
</dbReference>
<dbReference type="Proteomes" id="UP000576087">
    <property type="component" value="Unassembled WGS sequence"/>
</dbReference>
<dbReference type="InterPro" id="IPR046606">
    <property type="entry name" value="DUF6665"/>
</dbReference>
<dbReference type="Pfam" id="PF20370">
    <property type="entry name" value="DUF6665"/>
    <property type="match status" value="1"/>
</dbReference>
<evidence type="ECO:0000313" key="2">
    <source>
        <dbReference type="EMBL" id="MBB4410965.1"/>
    </source>
</evidence>
<dbReference type="RefSeq" id="WP_183821019.1">
    <property type="nucleotide sequence ID" value="NZ_JACIGW010000001.1"/>
</dbReference>
<proteinExistence type="predicted"/>
<comment type="caution">
    <text evidence="1">The sequence shown here is derived from an EMBL/GenBank/DDBJ whole genome shotgun (WGS) entry which is preliminary data.</text>
</comment>
<sequence length="113" mass="12272">MSVRAPQFFGSPSLQSGLSALEYEIAEERASALGRNGRQVEASLEKLRKWDADSAGKVEAKRLDLVQDAAEAVWGLFVQRELCGLSNGPDVAKDYQIPGEVMAKVGTFRRSAS</sequence>
<dbReference type="EMBL" id="JACIGW010000001">
    <property type="protein sequence ID" value="MBB4346641.1"/>
    <property type="molecule type" value="Genomic_DNA"/>
</dbReference>
<evidence type="ECO:0000313" key="1">
    <source>
        <dbReference type="EMBL" id="MBB4346641.1"/>
    </source>
</evidence>
<name>A0A7W6S3P9_9HYPH</name>
<dbReference type="AlphaFoldDB" id="A0A7W6S3P9"/>
<dbReference type="EMBL" id="JACIGY010000001">
    <property type="protein sequence ID" value="MBB4410965.1"/>
    <property type="molecule type" value="Genomic_DNA"/>
</dbReference>
<organism evidence="1 4">
    <name type="scientific">Aliirhizobium cellulosilyticum</name>
    <dbReference type="NCBI Taxonomy" id="393664"/>
    <lineage>
        <taxon>Bacteria</taxon>
        <taxon>Pseudomonadati</taxon>
        <taxon>Pseudomonadota</taxon>
        <taxon>Alphaproteobacteria</taxon>
        <taxon>Hyphomicrobiales</taxon>
        <taxon>Rhizobiaceae</taxon>
        <taxon>Aliirhizobium</taxon>
    </lineage>
</organism>
<accession>A0A7W6S3P9</accession>